<dbReference type="RefSeq" id="WP_006259711.1">
    <property type="nucleotide sequence ID" value="NZ_KE161017.1"/>
</dbReference>
<dbReference type="PANTHER" id="PTHR43283:SF7">
    <property type="entry name" value="BETA-LACTAMASE-RELATED DOMAIN-CONTAINING PROTEIN"/>
    <property type="match status" value="1"/>
</dbReference>
<dbReference type="Proteomes" id="UP000005402">
    <property type="component" value="Unassembled WGS sequence"/>
</dbReference>
<keyword evidence="4" id="KW-1185">Reference proteome</keyword>
<evidence type="ECO:0000313" key="3">
    <source>
        <dbReference type="EMBL" id="EHO07082.1"/>
    </source>
</evidence>
<organism evidence="3 4">
    <name type="scientific">Myroides odoratimimus CCUG 10230</name>
    <dbReference type="NCBI Taxonomy" id="883150"/>
    <lineage>
        <taxon>Bacteria</taxon>
        <taxon>Pseudomonadati</taxon>
        <taxon>Bacteroidota</taxon>
        <taxon>Flavobacteriia</taxon>
        <taxon>Flavobacteriales</taxon>
        <taxon>Flavobacteriaceae</taxon>
        <taxon>Myroides</taxon>
    </lineage>
</organism>
<reference evidence="3" key="1">
    <citation type="submission" date="2012-07" db="EMBL/GenBank/DDBJ databases">
        <title>The Genome Sequence of Myroides odoratimimus CCUG 10230.</title>
        <authorList>
            <consortium name="The Broad Institute Genome Sequencing Platform"/>
            <person name="Earl A."/>
            <person name="Ward D."/>
            <person name="Feldgarden M."/>
            <person name="Gevers D."/>
            <person name="Huys G."/>
            <person name="Walker B."/>
            <person name="Young S.K."/>
            <person name="Zeng Q."/>
            <person name="Gargeya S."/>
            <person name="Fitzgerald M."/>
            <person name="Haas B."/>
            <person name="Abouelleil A."/>
            <person name="Alvarado L."/>
            <person name="Arachchi H.M."/>
            <person name="Berlin A.M."/>
            <person name="Chapman S.B."/>
            <person name="Goldberg J."/>
            <person name="Griggs A."/>
            <person name="Gujja S."/>
            <person name="Hansen M."/>
            <person name="Howarth C."/>
            <person name="Imamovic A."/>
            <person name="Larimer J."/>
            <person name="McCowen C."/>
            <person name="Montmayeur A."/>
            <person name="Murphy C."/>
            <person name="Neiman D."/>
            <person name="Pearson M."/>
            <person name="Priest M."/>
            <person name="Roberts A."/>
            <person name="Saif S."/>
            <person name="Shea T."/>
            <person name="Sisk P."/>
            <person name="Sykes S."/>
            <person name="Wortman J."/>
            <person name="Nusbaum C."/>
            <person name="Birren B."/>
        </authorList>
    </citation>
    <scope>NUCLEOTIDE SEQUENCE [LARGE SCALE GENOMIC DNA]</scope>
    <source>
        <strain evidence="3">CCUG 10230</strain>
    </source>
</reference>
<dbReference type="PANTHER" id="PTHR43283">
    <property type="entry name" value="BETA-LACTAMASE-RELATED"/>
    <property type="match status" value="1"/>
</dbReference>
<dbReference type="Gene3D" id="3.40.710.10">
    <property type="entry name" value="DD-peptidase/beta-lactamase superfamily"/>
    <property type="match status" value="1"/>
</dbReference>
<feature type="domain" description="Beta-lactamase-related" evidence="2">
    <location>
        <begin position="85"/>
        <end position="357"/>
    </location>
</feature>
<accession>A0ABN0E7C1</accession>
<dbReference type="InterPro" id="IPR050789">
    <property type="entry name" value="Diverse_Enzym_Activities"/>
</dbReference>
<evidence type="ECO:0000313" key="4">
    <source>
        <dbReference type="Proteomes" id="UP000005402"/>
    </source>
</evidence>
<dbReference type="InterPro" id="IPR001466">
    <property type="entry name" value="Beta-lactam-related"/>
</dbReference>
<keyword evidence="1" id="KW-0472">Membrane</keyword>
<keyword evidence="1" id="KW-1133">Transmembrane helix</keyword>
<dbReference type="InterPro" id="IPR012338">
    <property type="entry name" value="Beta-lactam/transpept-like"/>
</dbReference>
<gene>
    <name evidence="3" type="ORF">HMPREF9712_02871</name>
</gene>
<sequence length="385" mass="44449">MKVLKKVLKWLVILIALVVALMYIFKVDYLFTAVRTIYFNGYKTAFLDDYKYFPTREIKNDVGQPWAFTKDYNTIKASDNLENTHKELESIAYLVIKNDSIFYEAYYDGYGKDSYTNSFSMAKSIVSAALGKALQRGEIKSLDQKVIEFLPELKGKYKDEVTVGDLSSMASGLDWDEAYYSPFSVVTRAYFDKDLRNVMLGLEIKDKPGQEFIYKSGDTELLTMVLEKATGKYMTDYISEHFWKPMGAENPALWQIDHEGDGVEKSYCCFTSNARDFARFGKLYKDGGLWNGDMILDSTFIKKSVTPRFKDAPEYGYGWWLVNHNGQDFFYMRGHLGQFVIVSPKDNVIIVRLGHLKGLQTEEDPHSNDLYTYIDEAYNMLNQRK</sequence>
<comment type="caution">
    <text evidence="3">The sequence shown here is derived from an EMBL/GenBank/DDBJ whole genome shotgun (WGS) entry which is preliminary data.</text>
</comment>
<proteinExistence type="predicted"/>
<dbReference type="EMBL" id="AGEC02000028">
    <property type="protein sequence ID" value="EHO07082.1"/>
    <property type="molecule type" value="Genomic_DNA"/>
</dbReference>
<feature type="transmembrane region" description="Helical" evidence="1">
    <location>
        <begin position="7"/>
        <end position="25"/>
    </location>
</feature>
<dbReference type="Pfam" id="PF00144">
    <property type="entry name" value="Beta-lactamase"/>
    <property type="match status" value="1"/>
</dbReference>
<protein>
    <recommendedName>
        <fullName evidence="2">Beta-lactamase-related domain-containing protein</fullName>
    </recommendedName>
</protein>
<evidence type="ECO:0000259" key="2">
    <source>
        <dbReference type="Pfam" id="PF00144"/>
    </source>
</evidence>
<name>A0ABN0E7C1_9FLAO</name>
<keyword evidence="1" id="KW-0812">Transmembrane</keyword>
<dbReference type="SUPFAM" id="SSF56601">
    <property type="entry name" value="beta-lactamase/transpeptidase-like"/>
    <property type="match status" value="1"/>
</dbReference>
<evidence type="ECO:0000256" key="1">
    <source>
        <dbReference type="SAM" id="Phobius"/>
    </source>
</evidence>